<evidence type="ECO:0000313" key="2">
    <source>
        <dbReference type="WBParaSite" id="PEQ_0000100301-mRNA-1"/>
    </source>
</evidence>
<protein>
    <submittedName>
        <fullName evidence="2">Uncharacterized protein</fullName>
    </submittedName>
</protein>
<name>A0A914R419_PAREQ</name>
<organism evidence="1 2">
    <name type="scientific">Parascaris equorum</name>
    <name type="common">Equine roundworm</name>
    <dbReference type="NCBI Taxonomy" id="6256"/>
    <lineage>
        <taxon>Eukaryota</taxon>
        <taxon>Metazoa</taxon>
        <taxon>Ecdysozoa</taxon>
        <taxon>Nematoda</taxon>
        <taxon>Chromadorea</taxon>
        <taxon>Rhabditida</taxon>
        <taxon>Spirurina</taxon>
        <taxon>Ascaridomorpha</taxon>
        <taxon>Ascaridoidea</taxon>
        <taxon>Ascarididae</taxon>
        <taxon>Parascaris</taxon>
    </lineage>
</organism>
<sequence length="48" mass="5794">MLGLTKEEVYENAPLPYHLRHIQQVMKNKWKKRIFGPNIHFAYGLKVR</sequence>
<accession>A0A914R419</accession>
<evidence type="ECO:0000313" key="1">
    <source>
        <dbReference type="Proteomes" id="UP000887564"/>
    </source>
</evidence>
<dbReference type="Proteomes" id="UP000887564">
    <property type="component" value="Unplaced"/>
</dbReference>
<proteinExistence type="predicted"/>
<dbReference type="WBParaSite" id="PEQ_0000100301-mRNA-1">
    <property type="protein sequence ID" value="PEQ_0000100301-mRNA-1"/>
    <property type="gene ID" value="PEQ_0000100301"/>
</dbReference>
<dbReference type="AlphaFoldDB" id="A0A914R419"/>
<reference evidence="2" key="1">
    <citation type="submission" date="2022-11" db="UniProtKB">
        <authorList>
            <consortium name="WormBaseParasite"/>
        </authorList>
    </citation>
    <scope>IDENTIFICATION</scope>
</reference>
<keyword evidence="1" id="KW-1185">Reference proteome</keyword>